<keyword evidence="2" id="KW-0812">Transmembrane</keyword>
<comment type="caution">
    <text evidence="3">The sequence shown here is derived from an EMBL/GenBank/DDBJ whole genome shotgun (WGS) entry which is preliminary data.</text>
</comment>
<accession>A0A5B2W2T7</accession>
<reference evidence="3 4" key="1">
    <citation type="submission" date="2019-09" db="EMBL/GenBank/DDBJ databases">
        <title>Chitinophaga ginsengihumi sp. nov., isolated from soil of ginseng rhizosphere.</title>
        <authorList>
            <person name="Lee J."/>
        </authorList>
    </citation>
    <scope>NUCLEOTIDE SEQUENCE [LARGE SCALE GENOMIC DNA]</scope>
    <source>
        <strain evidence="3 4">BN140078</strain>
    </source>
</reference>
<dbReference type="AlphaFoldDB" id="A0A5B2W2T7"/>
<feature type="transmembrane region" description="Helical" evidence="2">
    <location>
        <begin position="212"/>
        <end position="230"/>
    </location>
</feature>
<dbReference type="GO" id="GO:0016989">
    <property type="term" value="F:sigma factor antagonist activity"/>
    <property type="evidence" value="ECO:0007669"/>
    <property type="project" value="TreeGrafter"/>
</dbReference>
<evidence type="ECO:0000256" key="1">
    <source>
        <dbReference type="SAM" id="MobiDB-lite"/>
    </source>
</evidence>
<proteinExistence type="predicted"/>
<feature type="region of interest" description="Disordered" evidence="1">
    <location>
        <begin position="237"/>
        <end position="323"/>
    </location>
</feature>
<evidence type="ECO:0000313" key="3">
    <source>
        <dbReference type="EMBL" id="KAA2245178.1"/>
    </source>
</evidence>
<evidence type="ECO:0000313" key="4">
    <source>
        <dbReference type="Proteomes" id="UP000324611"/>
    </source>
</evidence>
<dbReference type="PANTHER" id="PTHR30273">
    <property type="entry name" value="PERIPLASMIC SIGNAL SENSOR AND SIGMA FACTOR ACTIVATOR FECR-RELATED"/>
    <property type="match status" value="1"/>
</dbReference>
<dbReference type="Proteomes" id="UP000324611">
    <property type="component" value="Unassembled WGS sequence"/>
</dbReference>
<feature type="compositionally biased region" description="Low complexity" evidence="1">
    <location>
        <begin position="241"/>
        <end position="257"/>
    </location>
</feature>
<gene>
    <name evidence="3" type="ORF">F0L74_04245</name>
</gene>
<protein>
    <submittedName>
        <fullName evidence="3">Uncharacterized protein</fullName>
    </submittedName>
</protein>
<name>A0A5B2W2T7_9BACT</name>
<keyword evidence="4" id="KW-1185">Reference proteome</keyword>
<keyword evidence="2" id="KW-0472">Membrane</keyword>
<sequence>MSVDINISNYEEYLLSYIDGELSPEECTALEAFLQQHPQQARELEVYKAAILQPDRNEVFDRKDTLYHSATITLENYETFLLSYIDGELNETERTALEAFLKKHPHVEQELEIWQSTRLQAGDTPVFEQKEMLYRHTDSITPENYETYLLSYIDGELSPAEETAVQAFLGQHPELKGALELLERTRLTPDPALRMPGKSQLYWHSRTTIRPVWWWGAAAAVLAGCLFWLLPLQQHGPGSQPTAVAPAPMAANNAPVPATQPPATAPDAKEDPIKAPQQVEQPLPQEKQGPLLAANSPAARPQAESKDVASRASKVPDQVAANRPATVNRAVVAANNPVANNTVNNNNNNTPPLTQLPQPRATSADVVQQHLEKKVQPEVMPVQETVNAGNDQVLASTASLPRTPEPEKIIATPAPAVQGELIMSVSSSSESKLLNGVTNVAKFFSRKKHQK</sequence>
<organism evidence="3 4">
    <name type="scientific">Chitinophaga agrisoli</name>
    <dbReference type="NCBI Taxonomy" id="2607653"/>
    <lineage>
        <taxon>Bacteria</taxon>
        <taxon>Pseudomonadati</taxon>
        <taxon>Bacteroidota</taxon>
        <taxon>Chitinophagia</taxon>
        <taxon>Chitinophagales</taxon>
        <taxon>Chitinophagaceae</taxon>
        <taxon>Chitinophaga</taxon>
    </lineage>
</organism>
<dbReference type="SUPFAM" id="SSF158682">
    <property type="entry name" value="TerB-like"/>
    <property type="match status" value="1"/>
</dbReference>
<dbReference type="PANTHER" id="PTHR30273:SF2">
    <property type="entry name" value="PROTEIN FECR"/>
    <property type="match status" value="1"/>
</dbReference>
<evidence type="ECO:0000256" key="2">
    <source>
        <dbReference type="SAM" id="Phobius"/>
    </source>
</evidence>
<dbReference type="EMBL" id="VUOC01000001">
    <property type="protein sequence ID" value="KAA2245178.1"/>
    <property type="molecule type" value="Genomic_DNA"/>
</dbReference>
<dbReference type="RefSeq" id="WP_149836572.1">
    <property type="nucleotide sequence ID" value="NZ_VUOC01000001.1"/>
</dbReference>
<dbReference type="InterPro" id="IPR029024">
    <property type="entry name" value="TerB-like"/>
</dbReference>
<dbReference type="InterPro" id="IPR012373">
    <property type="entry name" value="Ferrdict_sens_TM"/>
</dbReference>
<keyword evidence="2" id="KW-1133">Transmembrane helix</keyword>
<reference evidence="3 4" key="2">
    <citation type="submission" date="2019-09" db="EMBL/GenBank/DDBJ databases">
        <authorList>
            <person name="Jin C."/>
        </authorList>
    </citation>
    <scope>NUCLEOTIDE SEQUENCE [LARGE SCALE GENOMIC DNA]</scope>
    <source>
        <strain evidence="3 4">BN140078</strain>
    </source>
</reference>